<dbReference type="InterPro" id="IPR012312">
    <property type="entry name" value="Hemerythrin-like"/>
</dbReference>
<reference evidence="2 3" key="1">
    <citation type="submission" date="2016-03" db="EMBL/GenBank/DDBJ databases">
        <title>Comparative genomics of Pseudogymnoascus destructans, the fungus causing white-nose syndrome of bats.</title>
        <authorList>
            <person name="Palmer J.M."/>
            <person name="Drees K.P."/>
            <person name="Foster J.T."/>
            <person name="Lindner D.L."/>
        </authorList>
    </citation>
    <scope>NUCLEOTIDE SEQUENCE [LARGE SCALE GENOMIC DNA]</scope>
    <source>
        <strain evidence="2 3">UAMH 10579</strain>
    </source>
</reference>
<protein>
    <recommendedName>
        <fullName evidence="1">Hemerythrin-like domain-containing protein</fullName>
    </recommendedName>
</protein>
<dbReference type="InterPro" id="IPR053206">
    <property type="entry name" value="Dimeric_xanthone_biosynth"/>
</dbReference>
<keyword evidence="3" id="KW-1185">Reference proteome</keyword>
<evidence type="ECO:0000259" key="1">
    <source>
        <dbReference type="Pfam" id="PF01814"/>
    </source>
</evidence>
<name>A0A1B8GGI3_9PEZI</name>
<dbReference type="Pfam" id="PF01814">
    <property type="entry name" value="Hemerythrin"/>
    <property type="match status" value="1"/>
</dbReference>
<dbReference type="PANTHER" id="PTHR38048:SF2">
    <property type="entry name" value="HEMERYTHRIN-LIKE DOMAIN-CONTAINING PROTEIN"/>
    <property type="match status" value="1"/>
</dbReference>
<reference evidence="3" key="2">
    <citation type="journal article" date="2018" name="Nat. Commun.">
        <title>Extreme sensitivity to ultraviolet light in the fungal pathogen causing white-nose syndrome of bats.</title>
        <authorList>
            <person name="Palmer J.M."/>
            <person name="Drees K.P."/>
            <person name="Foster J.T."/>
            <person name="Lindner D.L."/>
        </authorList>
    </citation>
    <scope>NUCLEOTIDE SEQUENCE [LARGE SCALE GENOMIC DNA]</scope>
    <source>
        <strain evidence="3">UAMH 10579</strain>
    </source>
</reference>
<dbReference type="PANTHER" id="PTHR38048">
    <property type="entry name" value="EXPRESSED PROTEIN"/>
    <property type="match status" value="1"/>
</dbReference>
<evidence type="ECO:0000313" key="2">
    <source>
        <dbReference type="EMBL" id="OBT94930.2"/>
    </source>
</evidence>
<dbReference type="Gene3D" id="1.20.120.520">
    <property type="entry name" value="nmb1532 protein domain like"/>
    <property type="match status" value="1"/>
</dbReference>
<dbReference type="EMBL" id="KV460239">
    <property type="protein sequence ID" value="OBT94930.2"/>
    <property type="molecule type" value="Genomic_DNA"/>
</dbReference>
<dbReference type="GeneID" id="28840911"/>
<proteinExistence type="predicted"/>
<feature type="domain" description="Hemerythrin-like" evidence="1">
    <location>
        <begin position="98"/>
        <end position="224"/>
    </location>
</feature>
<dbReference type="Proteomes" id="UP000091956">
    <property type="component" value="Unassembled WGS sequence"/>
</dbReference>
<dbReference type="STRING" id="342668.A0A1B8GGI3"/>
<sequence length="324" mass="37591">MAFKLGGSYSQPPITLPLTKLYLRQVHPVCNVGFRLTSSSLCWPYLLVDSYSVFWSLLQTNTPPCSLIMAEIWADQPFKIIPTMVMRDVKVNPTVYHIANEMVLAHNAMIRSLNAMYLQAPYLKSEADSGDLLLYAKFWIEWIHHHHECEEEILFPGFERESGVEGMMAANVVQHHEFAPGFDIWVKYVKDCLDAKSEERFEADKFRQLIDGFAPKLTLHLADEIPTLLSLDKYDEKKMHTVYMEFENVIKNADFKKDELYPLVVGSHDKGFKGGEKFPPVPQFVIYLVAYWLSRKYRSVWRFNPCDFFGKRRPLFFGPTLEGQ</sequence>
<organism evidence="2 3">
    <name type="scientific">Pseudogymnoascus verrucosus</name>
    <dbReference type="NCBI Taxonomy" id="342668"/>
    <lineage>
        <taxon>Eukaryota</taxon>
        <taxon>Fungi</taxon>
        <taxon>Dikarya</taxon>
        <taxon>Ascomycota</taxon>
        <taxon>Pezizomycotina</taxon>
        <taxon>Leotiomycetes</taxon>
        <taxon>Thelebolales</taxon>
        <taxon>Thelebolaceae</taxon>
        <taxon>Pseudogymnoascus</taxon>
    </lineage>
</organism>
<dbReference type="AlphaFoldDB" id="A0A1B8GGI3"/>
<dbReference type="RefSeq" id="XP_018128663.2">
    <property type="nucleotide sequence ID" value="XM_018276959.2"/>
</dbReference>
<accession>A0A1B8GGI3</accession>
<evidence type="ECO:0000313" key="3">
    <source>
        <dbReference type="Proteomes" id="UP000091956"/>
    </source>
</evidence>
<gene>
    <name evidence="2" type="ORF">VE01_07525</name>
</gene>